<accession>A0A6A4VMF6</accession>
<dbReference type="OrthoDB" id="10262856at2759"/>
<evidence type="ECO:0000313" key="4">
    <source>
        <dbReference type="EMBL" id="KAF0292724.1"/>
    </source>
</evidence>
<organism evidence="4 5">
    <name type="scientific">Amphibalanus amphitrite</name>
    <name type="common">Striped barnacle</name>
    <name type="synonym">Balanus amphitrite</name>
    <dbReference type="NCBI Taxonomy" id="1232801"/>
    <lineage>
        <taxon>Eukaryota</taxon>
        <taxon>Metazoa</taxon>
        <taxon>Ecdysozoa</taxon>
        <taxon>Arthropoda</taxon>
        <taxon>Crustacea</taxon>
        <taxon>Multicrustacea</taxon>
        <taxon>Cirripedia</taxon>
        <taxon>Thoracica</taxon>
        <taxon>Thoracicalcarea</taxon>
        <taxon>Balanomorpha</taxon>
        <taxon>Balanoidea</taxon>
        <taxon>Balanidae</taxon>
        <taxon>Amphibalaninae</taxon>
        <taxon>Amphibalanus</taxon>
    </lineage>
</organism>
<dbReference type="AlphaFoldDB" id="A0A6A4VMF6"/>
<sequence>MATRGVSETEKLQKNLTDQLDRLMSQLQDLEDSKDDLDADEYNETRQDTIEQLKEFQQRLSKFSEGDLSLVDQFGATQLAIQAAITEAFRTPEIIGLFARRQPEGLRQRLSQLERDHRLGHLAEESFSQQRLEILSALKKLGEPLTPEEVHFMTTNTTDDLRQFLEDDMNVSSERVVRLAQSGLSGGT</sequence>
<dbReference type="SUPFAM" id="SSF81730">
    <property type="entry name" value="beta-catenin-interacting protein ICAT"/>
    <property type="match status" value="1"/>
</dbReference>
<feature type="domain" description="Beta-catenin-interacting ICAT" evidence="3">
    <location>
        <begin position="113"/>
        <end position="182"/>
    </location>
</feature>
<dbReference type="Proteomes" id="UP000440578">
    <property type="component" value="Unassembled WGS sequence"/>
</dbReference>
<comment type="similarity">
    <text evidence="1">Belongs to the CTNNBIP1 family.</text>
</comment>
<dbReference type="InterPro" id="IPR009428">
    <property type="entry name" value="ICAT_dom"/>
</dbReference>
<evidence type="ECO:0000256" key="2">
    <source>
        <dbReference type="SAM" id="Coils"/>
    </source>
</evidence>
<dbReference type="GO" id="GO:0008013">
    <property type="term" value="F:beta-catenin binding"/>
    <property type="evidence" value="ECO:0007669"/>
    <property type="project" value="InterPro"/>
</dbReference>
<dbReference type="Pfam" id="PF06384">
    <property type="entry name" value="ICAT"/>
    <property type="match status" value="1"/>
</dbReference>
<keyword evidence="2" id="KW-0175">Coiled coil</keyword>
<dbReference type="InterPro" id="IPR036911">
    <property type="entry name" value="ICAT_sf"/>
</dbReference>
<gene>
    <name evidence="4" type="primary">Lzic</name>
    <name evidence="4" type="ORF">FJT64_009341</name>
</gene>
<evidence type="ECO:0000256" key="1">
    <source>
        <dbReference type="ARBA" id="ARBA00006505"/>
    </source>
</evidence>
<proteinExistence type="inferred from homology"/>
<keyword evidence="5" id="KW-1185">Reference proteome</keyword>
<dbReference type="EMBL" id="VIIS01001799">
    <property type="protein sequence ID" value="KAF0292724.1"/>
    <property type="molecule type" value="Genomic_DNA"/>
</dbReference>
<dbReference type="Gene3D" id="1.10.10.490">
    <property type="entry name" value="Beta-catenin-interacting ICAT"/>
    <property type="match status" value="1"/>
</dbReference>
<reference evidence="4 5" key="1">
    <citation type="submission" date="2019-07" db="EMBL/GenBank/DDBJ databases">
        <title>Draft genome assembly of a fouling barnacle, Amphibalanus amphitrite (Darwin, 1854): The first reference genome for Thecostraca.</title>
        <authorList>
            <person name="Kim W."/>
        </authorList>
    </citation>
    <scope>NUCLEOTIDE SEQUENCE [LARGE SCALE GENOMIC DNA]</scope>
    <source>
        <strain evidence="4">SNU_AA5</strain>
        <tissue evidence="4">Soma without cirri and trophi</tissue>
    </source>
</reference>
<comment type="caution">
    <text evidence="4">The sequence shown here is derived from an EMBL/GenBank/DDBJ whole genome shotgun (WGS) entry which is preliminary data.</text>
</comment>
<dbReference type="PANTHER" id="PTHR16505:SF8">
    <property type="entry name" value="PROTEIN LZIC"/>
    <property type="match status" value="1"/>
</dbReference>
<protein>
    <submittedName>
        <fullName evidence="4">Protein LZIC</fullName>
    </submittedName>
</protein>
<name>A0A6A4VMF6_AMPAM</name>
<evidence type="ECO:0000259" key="3">
    <source>
        <dbReference type="Pfam" id="PF06384"/>
    </source>
</evidence>
<dbReference type="InterPro" id="IPR040065">
    <property type="entry name" value="LZIC"/>
</dbReference>
<feature type="coiled-coil region" evidence="2">
    <location>
        <begin position="6"/>
        <end position="59"/>
    </location>
</feature>
<dbReference type="PANTHER" id="PTHR16505">
    <property type="entry name" value="PROTEIN LZIC"/>
    <property type="match status" value="1"/>
</dbReference>
<evidence type="ECO:0000313" key="5">
    <source>
        <dbReference type="Proteomes" id="UP000440578"/>
    </source>
</evidence>